<feature type="chain" id="PRO_5010187377" evidence="2">
    <location>
        <begin position="31"/>
        <end position="494"/>
    </location>
</feature>
<name>A0A1H8QTP9_9ACTN</name>
<dbReference type="Proteomes" id="UP000182975">
    <property type="component" value="Unassembled WGS sequence"/>
</dbReference>
<feature type="signal peptide" evidence="2">
    <location>
        <begin position="1"/>
        <end position="30"/>
    </location>
</feature>
<evidence type="ECO:0000313" key="5">
    <source>
        <dbReference type="Proteomes" id="UP000182975"/>
    </source>
</evidence>
<evidence type="ECO:0000259" key="3">
    <source>
        <dbReference type="Pfam" id="PF13529"/>
    </source>
</evidence>
<sequence>MPDFSSHSLSRRRFVSLCAGAAVAGSAALALPGCVAKSGSSSNGSRASKSANLSRYISLTVWRGANKLDQGTFSGLTLDAAGHAVLDSTAVLDVRTLSDDYAKKPVDIDFEVGTWISPELELSFGATELMASWGATIPAGCWLEIEVRGRRKDGTLSDWLALARWSGAAEGEDGALSSYSVQQSSEAGSTSACVFEAAEERRLYNVQMRATLMRPLGEDAAPSLNMASLVATLFDEDAELSEYAGEGGIDPIDVPQYSQVRASATAAAEGPEFSAPAACAMLLDWWNAGPSEDELSALGFASDQRVAWAAAHMVDAQMQSYDTSVFATSLCASRGLVAYATRLSGLAQLEQVLELGVPVAVQLNVTSGNVPDAGYEAAAHAMVVCGIDDEGNVIVNDPAGVAPALSTVAAQQAASAADQGIASSEEPVAEGGAESPESASASSDEAAEEPATASSQAGDVHRTYPRADFESAWLNDSAGVAWIVHSAGIAVNVG</sequence>
<evidence type="ECO:0000256" key="1">
    <source>
        <dbReference type="SAM" id="MobiDB-lite"/>
    </source>
</evidence>
<dbReference type="Gene3D" id="3.90.70.10">
    <property type="entry name" value="Cysteine proteinases"/>
    <property type="match status" value="1"/>
</dbReference>
<keyword evidence="5" id="KW-1185">Reference proteome</keyword>
<evidence type="ECO:0000313" key="4">
    <source>
        <dbReference type="EMBL" id="SEO57321.1"/>
    </source>
</evidence>
<accession>A0A1H8QTP9</accession>
<proteinExistence type="predicted"/>
<dbReference type="STRING" id="79604.AAY81_08945"/>
<dbReference type="AlphaFoldDB" id="A0A1H8QTP9"/>
<protein>
    <submittedName>
        <fullName evidence="4">Peptidase_C39 like family protein</fullName>
    </submittedName>
</protein>
<dbReference type="Pfam" id="PF13529">
    <property type="entry name" value="Peptidase_C39_2"/>
    <property type="match status" value="1"/>
</dbReference>
<feature type="compositionally biased region" description="Low complexity" evidence="1">
    <location>
        <begin position="416"/>
        <end position="457"/>
    </location>
</feature>
<organism evidence="4 5">
    <name type="scientific">Denitrobacterium detoxificans</name>
    <dbReference type="NCBI Taxonomy" id="79604"/>
    <lineage>
        <taxon>Bacteria</taxon>
        <taxon>Bacillati</taxon>
        <taxon>Actinomycetota</taxon>
        <taxon>Coriobacteriia</taxon>
        <taxon>Eggerthellales</taxon>
        <taxon>Eggerthellaceae</taxon>
        <taxon>Denitrobacterium</taxon>
    </lineage>
</organism>
<feature type="domain" description="Peptidase C39-like" evidence="3">
    <location>
        <begin position="252"/>
        <end position="399"/>
    </location>
</feature>
<dbReference type="RefSeq" id="WP_169815812.1">
    <property type="nucleotide sequence ID" value="NZ_CP011402.1"/>
</dbReference>
<feature type="region of interest" description="Disordered" evidence="1">
    <location>
        <begin position="416"/>
        <end position="459"/>
    </location>
</feature>
<dbReference type="PROSITE" id="PS51318">
    <property type="entry name" value="TAT"/>
    <property type="match status" value="1"/>
</dbReference>
<dbReference type="EMBL" id="FOEC01000002">
    <property type="protein sequence ID" value="SEO57321.1"/>
    <property type="molecule type" value="Genomic_DNA"/>
</dbReference>
<gene>
    <name evidence="4" type="ORF">SAMN02910314_00609</name>
</gene>
<dbReference type="InterPro" id="IPR006311">
    <property type="entry name" value="TAT_signal"/>
</dbReference>
<reference evidence="5" key="1">
    <citation type="submission" date="2016-10" db="EMBL/GenBank/DDBJ databases">
        <authorList>
            <person name="Varghese N."/>
        </authorList>
    </citation>
    <scope>NUCLEOTIDE SEQUENCE [LARGE SCALE GENOMIC DNA]</scope>
    <source>
        <strain evidence="5">DSM 21843</strain>
    </source>
</reference>
<dbReference type="InterPro" id="IPR039564">
    <property type="entry name" value="Peptidase_C39-like"/>
</dbReference>
<keyword evidence="2" id="KW-0732">Signal</keyword>
<evidence type="ECO:0000256" key="2">
    <source>
        <dbReference type="SAM" id="SignalP"/>
    </source>
</evidence>